<dbReference type="OrthoDB" id="26424at2"/>
<organism evidence="1 2">
    <name type="scientific">Alkalicoccus saliphilus</name>
    <dbReference type="NCBI Taxonomy" id="200989"/>
    <lineage>
        <taxon>Bacteria</taxon>
        <taxon>Bacillati</taxon>
        <taxon>Bacillota</taxon>
        <taxon>Bacilli</taxon>
        <taxon>Bacillales</taxon>
        <taxon>Bacillaceae</taxon>
        <taxon>Alkalicoccus</taxon>
    </lineage>
</organism>
<dbReference type="RefSeq" id="WP_107585097.1">
    <property type="nucleotide sequence ID" value="NZ_PZJJ01000015.1"/>
</dbReference>
<dbReference type="EMBL" id="PZJJ01000015">
    <property type="protein sequence ID" value="PTL38685.1"/>
    <property type="molecule type" value="Genomic_DNA"/>
</dbReference>
<reference evidence="1 2" key="1">
    <citation type="submission" date="2018-03" db="EMBL/GenBank/DDBJ databases">
        <title>Alkalicoccus saliphilus sp. nov., isolated from a mineral pool.</title>
        <authorList>
            <person name="Zhao B."/>
        </authorList>
    </citation>
    <scope>NUCLEOTIDE SEQUENCE [LARGE SCALE GENOMIC DNA]</scope>
    <source>
        <strain evidence="1 2">6AG</strain>
    </source>
</reference>
<gene>
    <name evidence="1" type="ORF">C6Y45_10040</name>
</gene>
<keyword evidence="2" id="KW-1185">Reference proteome</keyword>
<sequence>MASKAVQKIVKEMSREELEYFILNLAEEDKKIGQRLRLQSAGPDELKAAKSLIRASMRQAADQIGFIPAYKSGKALTGAGEVLAQVDRHLEKGEGLHAARLAVLVIGEVVDSLQFMDDSTGQAGEILFYSMDTVLEVAKKTDGEEAEKLFHELLKEAEHPRYQGWSDPLYTFWEAAAVTTRRKPQLRPVLEDYLHRARLTLAENRTQDFNVKKLLETESLLIELHDGKETALAFKMKYLEDNADFLYEVVEEMIEQKEWKKAMELVENSTKKTSYPGVIHQLEKYKARIYRGLGETEKEKKLLIELLKEDRMFYDETFHTRLKELYDPESWPKARDSLLDEVRMCGAVYLTICEEEQLLDRLLACCFKERQLIEIYYPLLEKEFPGKAKQAYKEYIMDIAVHATNRKKYKKVGYKLRDLAEAGGREESLELIHVLKEHYPKRTAMLDELDKAAEKI</sequence>
<comment type="caution">
    <text evidence="1">The sequence shown here is derived from an EMBL/GenBank/DDBJ whole genome shotgun (WGS) entry which is preliminary data.</text>
</comment>
<proteinExistence type="predicted"/>
<dbReference type="AlphaFoldDB" id="A0A2T4U5P7"/>
<dbReference type="Proteomes" id="UP000240509">
    <property type="component" value="Unassembled WGS sequence"/>
</dbReference>
<evidence type="ECO:0000313" key="1">
    <source>
        <dbReference type="EMBL" id="PTL38685.1"/>
    </source>
</evidence>
<name>A0A2T4U5P7_9BACI</name>
<evidence type="ECO:0000313" key="2">
    <source>
        <dbReference type="Proteomes" id="UP000240509"/>
    </source>
</evidence>
<accession>A0A2T4U5P7</accession>
<protein>
    <submittedName>
        <fullName evidence="1">Uncharacterized protein</fullName>
    </submittedName>
</protein>